<protein>
    <recommendedName>
        <fullName evidence="6">Translocation and assembly module TamB C-terminal domain-containing protein</fullName>
    </recommendedName>
</protein>
<dbReference type="GO" id="GO:0009306">
    <property type="term" value="P:protein secretion"/>
    <property type="evidence" value="ECO:0007669"/>
    <property type="project" value="InterPro"/>
</dbReference>
<evidence type="ECO:0000256" key="4">
    <source>
        <dbReference type="ARBA" id="ARBA00023136"/>
    </source>
</evidence>
<keyword evidence="3 5" id="KW-1133">Transmembrane helix</keyword>
<dbReference type="RefSeq" id="WP_191254079.1">
    <property type="nucleotide sequence ID" value="NZ_BNCI01000002.1"/>
</dbReference>
<evidence type="ECO:0000256" key="3">
    <source>
        <dbReference type="ARBA" id="ARBA00022989"/>
    </source>
</evidence>
<evidence type="ECO:0000313" key="7">
    <source>
        <dbReference type="EMBL" id="GHF31303.1"/>
    </source>
</evidence>
<reference evidence="7" key="2">
    <citation type="submission" date="2020-09" db="EMBL/GenBank/DDBJ databases">
        <authorList>
            <person name="Sun Q."/>
            <person name="Kim S."/>
        </authorList>
    </citation>
    <scope>NUCLEOTIDE SEQUENCE</scope>
    <source>
        <strain evidence="7">KCTC 42590</strain>
    </source>
</reference>
<dbReference type="EMBL" id="BNCI01000002">
    <property type="protein sequence ID" value="GHF31303.1"/>
    <property type="molecule type" value="Genomic_DNA"/>
</dbReference>
<keyword evidence="8" id="KW-1185">Reference proteome</keyword>
<dbReference type="GO" id="GO:0005886">
    <property type="term" value="C:plasma membrane"/>
    <property type="evidence" value="ECO:0007669"/>
    <property type="project" value="InterPro"/>
</dbReference>
<gene>
    <name evidence="7" type="ORF">GCM10017044_28510</name>
</gene>
<dbReference type="InterPro" id="IPR007452">
    <property type="entry name" value="TamB_C"/>
</dbReference>
<dbReference type="Pfam" id="PF04357">
    <property type="entry name" value="TamB"/>
    <property type="match status" value="1"/>
</dbReference>
<evidence type="ECO:0000256" key="1">
    <source>
        <dbReference type="ARBA" id="ARBA00004167"/>
    </source>
</evidence>
<sequence length="1313" mass="139183">MSNPEHIKSKITVRVLKFAAGMIISMVALLIAAFVWIDSNAGHAWLAHQISVQSDQRGLDVTVESISGSVFDTVALKNLTVRDKEGQWLDAKRLDVSWRPIKLVSGRVALTSITVSEFTMTRLPHLDAVEPNTTDQSGHFLSDIAVQLDRLDVDATILDQSVAIVGDNLYLGNDKVGGTLAVATQEQGDTLTVTVADENGAFVVDTNVTARPDGLITGLLQTSVVRPVTLKLLTTLNPDPNDILSSAQYSLAVEEITLPDLSIAGFTAEGTTSIGDSTLNGSAAIIIGSVQAGAENFDRIKAQTRFTLQKSDWHIYVDQLDADILTASNLALTGSDTTVQSAQGTLDVAGILSRYAGDSQPVVSATSLPIQVHAAKNAPSDGYDFTVKGQAEGLQIDQAGLAAIIGHSPVVDISGRFNACCSLVINSSILKAQKATLTLHGETSLDKGNLLVDSQIKGAAQLSLAADALQSLQGAQLSSALILDADLSGTFGAPEVYFQSQPISVSGYGIDLTNTAVALRLRPGTGDTRAAGEIALGGASRWGDFMLESPVRFANGRIGVPAVKITTPIATGTGRASWTDTDGIQSTLDLALTPLENDFVQVKGSGSLSASVDQTPDKSISLKAEVIGNDITLTRAGGFPIKLDSLNGTAHWNGQDLTTDVTLNALTYGAKSLSHVTIQGNTAQSAPFKASAKGIWAHDFAVEVQFAPDDQGGILKGFGSFAGEPFEIRDPITIALQSGIEISAPNFTFSTGTVSADLSWANEKLRTAHMEVKDLPMSTAYLLGLAHIEKGTLDATLVLANTETDTLTGSLNLGLRGIEFPVTNPLFVRPSVSGELQANLNADGLTISGNILTDDTPAGSLDAHIPLSLSPSLTAYKISPDIPLRTDFKWDGAIAPLWSFVAVPGHTVFGQLQGALTVSGPLNALKYDASLSLEEGHYEYTPLNLVVAIEALTLTGSENAIALRELKATDGEGGLMTGQGEFSLHKGIALPGHLRLTLQDFHLARLETIDGFADADITYSRNAAGNALDGSITVNRATFQMPKQLPVSVVDLEVEEINLPISKSASDTDIFNAFDKKRQTTLDLAITIPRRLYLNGRGLQSEWRGALSLGGTTNDPRLLGQLSLEQGQFAFGSKSFDLTEGRVTFAGQKGFDPSLLLSAKYQDRNIMANLSIAGQASAPRYTLSSSPSLPEDEIVARVLLGRSVSELSALQLAELASALNGLRGGGFDGLGKVRRLIGLDTFSISDSQTGDGHALITGGKYLHDNVYLEVETTPASSETATRLKINLTKRLLLQTEMGPRQDNSLYLKWFWDY</sequence>
<proteinExistence type="predicted"/>
<dbReference type="GO" id="GO:0097347">
    <property type="term" value="C:TAM protein secretion complex"/>
    <property type="evidence" value="ECO:0007669"/>
    <property type="project" value="TreeGrafter"/>
</dbReference>
<keyword evidence="2 5" id="KW-0812">Transmembrane</keyword>
<dbReference type="Proteomes" id="UP000630923">
    <property type="component" value="Unassembled WGS sequence"/>
</dbReference>
<reference evidence="7" key="1">
    <citation type="journal article" date="2014" name="Int. J. Syst. Evol. Microbiol.">
        <title>Complete genome sequence of Corynebacterium casei LMG S-19264T (=DSM 44701T), isolated from a smear-ripened cheese.</title>
        <authorList>
            <consortium name="US DOE Joint Genome Institute (JGI-PGF)"/>
            <person name="Walter F."/>
            <person name="Albersmeier A."/>
            <person name="Kalinowski J."/>
            <person name="Ruckert C."/>
        </authorList>
    </citation>
    <scope>NUCLEOTIDE SEQUENCE</scope>
    <source>
        <strain evidence="7">KCTC 42590</strain>
    </source>
</reference>
<accession>A0A919EAW5</accession>
<organism evidence="7 8">
    <name type="scientific">Kordiimonas sediminis</name>
    <dbReference type="NCBI Taxonomy" id="1735581"/>
    <lineage>
        <taxon>Bacteria</taxon>
        <taxon>Pseudomonadati</taxon>
        <taxon>Pseudomonadota</taxon>
        <taxon>Alphaproteobacteria</taxon>
        <taxon>Kordiimonadales</taxon>
        <taxon>Kordiimonadaceae</taxon>
        <taxon>Kordiimonas</taxon>
    </lineage>
</organism>
<evidence type="ECO:0000313" key="8">
    <source>
        <dbReference type="Proteomes" id="UP000630923"/>
    </source>
</evidence>
<feature type="domain" description="Translocation and assembly module TamB C-terminal" evidence="6">
    <location>
        <begin position="966"/>
        <end position="1313"/>
    </location>
</feature>
<feature type="transmembrane region" description="Helical" evidence="5">
    <location>
        <begin position="15"/>
        <end position="37"/>
    </location>
</feature>
<keyword evidence="4 5" id="KW-0472">Membrane</keyword>
<dbReference type="PANTHER" id="PTHR36985">
    <property type="entry name" value="TRANSLOCATION AND ASSEMBLY MODULE SUBUNIT TAMB"/>
    <property type="match status" value="1"/>
</dbReference>
<evidence type="ECO:0000259" key="6">
    <source>
        <dbReference type="Pfam" id="PF04357"/>
    </source>
</evidence>
<evidence type="ECO:0000256" key="2">
    <source>
        <dbReference type="ARBA" id="ARBA00022692"/>
    </source>
</evidence>
<evidence type="ECO:0000256" key="5">
    <source>
        <dbReference type="SAM" id="Phobius"/>
    </source>
</evidence>
<dbReference type="PANTHER" id="PTHR36985:SF1">
    <property type="entry name" value="TRANSLOCATION AND ASSEMBLY MODULE SUBUNIT TAMB"/>
    <property type="match status" value="1"/>
</dbReference>
<comment type="subcellular location">
    <subcellularLocation>
        <location evidence="1">Membrane</location>
        <topology evidence="1">Single-pass membrane protein</topology>
    </subcellularLocation>
</comment>
<name>A0A919EAW5_9PROT</name>
<comment type="caution">
    <text evidence="7">The sequence shown here is derived from an EMBL/GenBank/DDBJ whole genome shotgun (WGS) entry which is preliminary data.</text>
</comment>